<feature type="region of interest" description="Disordered" evidence="2">
    <location>
        <begin position="882"/>
        <end position="903"/>
    </location>
</feature>
<feature type="region of interest" description="Disordered" evidence="2">
    <location>
        <begin position="600"/>
        <end position="619"/>
    </location>
</feature>
<evidence type="ECO:0000313" key="4">
    <source>
        <dbReference type="Proteomes" id="UP001432027"/>
    </source>
</evidence>
<dbReference type="GO" id="GO:0005634">
    <property type="term" value="C:nucleus"/>
    <property type="evidence" value="ECO:0007669"/>
    <property type="project" value="TreeGrafter"/>
</dbReference>
<dbReference type="PANTHER" id="PTHR15160">
    <property type="entry name" value="VON HIPPEL-LINDAU PROTEIN"/>
    <property type="match status" value="1"/>
</dbReference>
<protein>
    <recommendedName>
        <fullName evidence="5">Nucleolar 27S pre-rRNA processing Urb2/Npa2 C-terminal domain-containing protein</fullName>
    </recommendedName>
</protein>
<comment type="caution">
    <text evidence="3">The sequence shown here is derived from an EMBL/GenBank/DDBJ whole genome shotgun (WGS) entry which is preliminary data.</text>
</comment>
<dbReference type="Proteomes" id="UP001432027">
    <property type="component" value="Unassembled WGS sequence"/>
</dbReference>
<feature type="coiled-coil region" evidence="1">
    <location>
        <begin position="92"/>
        <end position="119"/>
    </location>
</feature>
<proteinExistence type="predicted"/>
<keyword evidence="4" id="KW-1185">Reference proteome</keyword>
<dbReference type="AlphaFoldDB" id="A0AAV5UF39"/>
<feature type="compositionally biased region" description="Acidic residues" evidence="2">
    <location>
        <begin position="704"/>
        <end position="715"/>
    </location>
</feature>
<evidence type="ECO:0000256" key="1">
    <source>
        <dbReference type="SAM" id="Coils"/>
    </source>
</evidence>
<dbReference type="GO" id="GO:0016567">
    <property type="term" value="P:protein ubiquitination"/>
    <property type="evidence" value="ECO:0007669"/>
    <property type="project" value="TreeGrafter"/>
</dbReference>
<reference evidence="3" key="1">
    <citation type="submission" date="2023-10" db="EMBL/GenBank/DDBJ databases">
        <title>Genome assembly of Pristionchus species.</title>
        <authorList>
            <person name="Yoshida K."/>
            <person name="Sommer R.J."/>
        </authorList>
    </citation>
    <scope>NUCLEOTIDE SEQUENCE</scope>
    <source>
        <strain evidence="3">RS0144</strain>
    </source>
</reference>
<feature type="compositionally biased region" description="Basic and acidic residues" evidence="2">
    <location>
        <begin position="882"/>
        <end position="891"/>
    </location>
</feature>
<evidence type="ECO:0008006" key="5">
    <source>
        <dbReference type="Google" id="ProtNLM"/>
    </source>
</evidence>
<gene>
    <name evidence="3" type="ORF">PENTCL1PPCAC_27182</name>
</gene>
<dbReference type="EMBL" id="BTSX01000006">
    <property type="protein sequence ID" value="GMT05008.1"/>
    <property type="molecule type" value="Genomic_DNA"/>
</dbReference>
<dbReference type="PANTHER" id="PTHR15160:SF1">
    <property type="entry name" value="VON HIPPEL-LINDAU DISEASE TUMOR SUPPRESSOR"/>
    <property type="match status" value="1"/>
</dbReference>
<dbReference type="GO" id="GO:0030891">
    <property type="term" value="C:VCB complex"/>
    <property type="evidence" value="ECO:0007669"/>
    <property type="project" value="TreeGrafter"/>
</dbReference>
<keyword evidence="1" id="KW-0175">Coiled coil</keyword>
<feature type="region of interest" description="Disordered" evidence="2">
    <location>
        <begin position="696"/>
        <end position="730"/>
    </location>
</feature>
<accession>A0AAV5UF39</accession>
<evidence type="ECO:0000256" key="2">
    <source>
        <dbReference type="SAM" id="MobiDB-lite"/>
    </source>
</evidence>
<name>A0AAV5UF39_9BILA</name>
<evidence type="ECO:0000313" key="3">
    <source>
        <dbReference type="EMBL" id="GMT05008.1"/>
    </source>
</evidence>
<sequence length="991" mass="109429">MVALDNSINNENHLVEEIRKALGGAPEKLIGTLSSLHAWADEVLMAVIDCVEKPQSGGEKKKKGAKGTITLNHLLNDVFKKFLTEHVAQLGAEGAVKMVKELETRIEDEKREEERTRIYSHLLAHFVSQGANVMGYEKLRGTVKETLAKTTVGLWRRGVNDASSTLARVLVYILIAERDYIEGREKKEGEEWWMKEVMDKEKKLKKTALFATLTTLLESENEKKEWSKVDLDSAEKGTIGGVEGVLSARWILVDTVVCHAPSLAARCSPTVYEQLMRIVVRAHVERAELASLMTRLSSMADLPKDTWGIVMREGINSIHSVFEKCSENRERLMVEGEGVTIGEEGRGDKHRVGCGCAAPVSLIIRGLAIAPKTSFDEKTLTFIEKSLILSLSSMDTTVDEPLREGVHLMKWLIEERAKYPCKREWPTEGVQLLRGIKAMLTKERTGEMHNALISLSRCILLHYGHSTDYPSRLFLDVGHVATRVLIGESNINELTAMKPSGAVKQTDKLAKSLLKWANSVKREEERDEKEVELLIEWSQSLLTTTSSHGLSTVVLQTMVSMGRERREELLPQVWSEKETVKKMIDDCLSLLLTSATPDETFERNTDEHSTSIISSGSSPVDGRLARSICLFLLNCTPYLATKISPADLATWERLRAMDAHCASLVLERTKPEAIQSLFSSLPSLIDSFTPAITAFQPEQASTTEEVEEEKEEEGDGDKKKTGKKRKRVEGGVDPLKTASLQQLTAVSRLAAVALSDRAAVPSEDATAALAAAASCLAVAAPGGVRAAAEAAAAAFYEMATRCLEVYGESAAHSGMLAVALAAAATRQPPSNDYERSRCELLQHARLLAAAARHCKQGLLKDQVSIYSQLLARVLQSAAAHGERIRGMKEESDGPTTTKRRRDEQRTMHAVAKAANAINDETHFAKVMPFVISDCLLPLRTAPPSIQYPAVLLSHAIDRYGRSFLATCLPPAQRLAYTRMFPTFKEMNRKIV</sequence>
<feature type="compositionally biased region" description="Basic and acidic residues" evidence="2">
    <location>
        <begin position="600"/>
        <end position="609"/>
    </location>
</feature>
<organism evidence="3 4">
    <name type="scientific">Pristionchus entomophagus</name>
    <dbReference type="NCBI Taxonomy" id="358040"/>
    <lineage>
        <taxon>Eukaryota</taxon>
        <taxon>Metazoa</taxon>
        <taxon>Ecdysozoa</taxon>
        <taxon>Nematoda</taxon>
        <taxon>Chromadorea</taxon>
        <taxon>Rhabditida</taxon>
        <taxon>Rhabditina</taxon>
        <taxon>Diplogasteromorpha</taxon>
        <taxon>Diplogasteroidea</taxon>
        <taxon>Neodiplogasteridae</taxon>
        <taxon>Pristionchus</taxon>
    </lineage>
</organism>